<dbReference type="Pfam" id="PF01938">
    <property type="entry name" value="TRAM"/>
    <property type="match status" value="1"/>
</dbReference>
<feature type="binding site" evidence="6">
    <location>
        <position position="386"/>
    </location>
    <ligand>
        <name>S-adenosyl-L-methionine</name>
        <dbReference type="ChEBI" id="CHEBI:59789"/>
    </ligand>
</feature>
<dbReference type="PANTHER" id="PTHR11061:SF30">
    <property type="entry name" value="TRNA (URACIL(54)-C(5))-METHYLTRANSFERASE"/>
    <property type="match status" value="1"/>
</dbReference>
<dbReference type="FunFam" id="2.40.50.1070:FF:000003">
    <property type="entry name" value="23S rRNA (Uracil-5-)-methyltransferase RumA"/>
    <property type="match status" value="1"/>
</dbReference>
<dbReference type="InterPro" id="IPR010280">
    <property type="entry name" value="U5_MeTrfase_fam"/>
</dbReference>
<dbReference type="Gene3D" id="3.40.50.150">
    <property type="entry name" value="Vaccinia Virus protein VP39"/>
    <property type="match status" value="1"/>
</dbReference>
<feature type="active site" description="Nucleophile" evidence="6">
    <location>
        <position position="413"/>
    </location>
</feature>
<organism evidence="9 10">
    <name type="scientific">Thermoflavimicrobium dichotomicum</name>
    <dbReference type="NCBI Taxonomy" id="46223"/>
    <lineage>
        <taxon>Bacteria</taxon>
        <taxon>Bacillati</taxon>
        <taxon>Bacillota</taxon>
        <taxon>Bacilli</taxon>
        <taxon>Bacillales</taxon>
        <taxon>Thermoactinomycetaceae</taxon>
        <taxon>Thermoflavimicrobium</taxon>
    </lineage>
</organism>
<dbReference type="PROSITE" id="PS50926">
    <property type="entry name" value="TRAM"/>
    <property type="match status" value="1"/>
</dbReference>
<feature type="domain" description="TRAM" evidence="8">
    <location>
        <begin position="6"/>
        <end position="64"/>
    </location>
</feature>
<evidence type="ECO:0000256" key="3">
    <source>
        <dbReference type="ARBA" id="ARBA00022679"/>
    </source>
</evidence>
<feature type="binding site" evidence="6">
    <location>
        <position position="288"/>
    </location>
    <ligand>
        <name>S-adenosyl-L-methionine</name>
        <dbReference type="ChEBI" id="CHEBI:59789"/>
    </ligand>
</feature>
<keyword evidence="1" id="KW-0479">Metal-binding</keyword>
<keyword evidence="3 6" id="KW-0808">Transferase</keyword>
<dbReference type="NCBIfam" id="TIGR00479">
    <property type="entry name" value="rumA"/>
    <property type="match status" value="1"/>
</dbReference>
<proteinExistence type="inferred from homology"/>
<dbReference type="GO" id="GO:0070475">
    <property type="term" value="P:rRNA base methylation"/>
    <property type="evidence" value="ECO:0007669"/>
    <property type="project" value="TreeGrafter"/>
</dbReference>
<dbReference type="PROSITE" id="PS01230">
    <property type="entry name" value="TRMA_1"/>
    <property type="match status" value="1"/>
</dbReference>
<keyword evidence="5" id="KW-0411">Iron-sulfur</keyword>
<name>A0A1I3RKN1_9BACL</name>
<evidence type="ECO:0000256" key="6">
    <source>
        <dbReference type="PROSITE-ProRule" id="PRU01024"/>
    </source>
</evidence>
<evidence type="ECO:0000256" key="2">
    <source>
        <dbReference type="ARBA" id="ARBA00022603"/>
    </source>
</evidence>
<keyword evidence="4 6" id="KW-0949">S-adenosyl-L-methionine</keyword>
<dbReference type="InterPro" id="IPR029063">
    <property type="entry name" value="SAM-dependent_MTases_sf"/>
</dbReference>
<dbReference type="CDD" id="cd02440">
    <property type="entry name" value="AdoMet_MTases"/>
    <property type="match status" value="1"/>
</dbReference>
<dbReference type="Proteomes" id="UP000199545">
    <property type="component" value="Unassembled WGS sequence"/>
</dbReference>
<dbReference type="InterPro" id="IPR030390">
    <property type="entry name" value="MeTrfase_TrmA_AS"/>
</dbReference>
<dbReference type="SUPFAM" id="SSF53335">
    <property type="entry name" value="S-adenosyl-L-methionine-dependent methyltransferases"/>
    <property type="match status" value="1"/>
</dbReference>
<dbReference type="RefSeq" id="WP_093230293.1">
    <property type="nucleotide sequence ID" value="NZ_FORR01000010.1"/>
</dbReference>
<comment type="similarity">
    <text evidence="6">Belongs to the class I-like SAM-binding methyltransferase superfamily. RNA M5U methyltransferase family.</text>
</comment>
<keyword evidence="10" id="KW-1185">Reference proteome</keyword>
<feature type="binding site" evidence="6">
    <location>
        <position position="317"/>
    </location>
    <ligand>
        <name>S-adenosyl-L-methionine</name>
        <dbReference type="ChEBI" id="CHEBI:59789"/>
    </ligand>
</feature>
<evidence type="ECO:0000259" key="8">
    <source>
        <dbReference type="PROSITE" id="PS50926"/>
    </source>
</evidence>
<feature type="active site" evidence="7">
    <location>
        <position position="413"/>
    </location>
</feature>
<sequence length="456" mass="51438">MKERAPVEAGQVIEYEVTGIAHNGAGVGKWDGFTVFVPFAVPGEKVRARIVQVKKNYALAQLMDILDSHPDRIDPLCPIYMECGGCQIQHVSYQRQLELKRQQVVDSFERIGGLKGVVIHPVLGMDEPWRYRNKVQVPFGWQKGKMVAGFYASGTHEIIDMEQCLIQPSESDKAIRMIKELAHQLGIPPYDEKRHQGVLRHVMVRVGLHTQEMMIVLVTNGEHLPRKKELVQQLRTAFPQVRSIIQNINAKRTNVILGEKNKKLWGDSVIHDRIGDVQFAISPHSFFQVNPVQTEVLYEQVRKYADLTGNETVIDAYCGIGTIALYLAKESRKVYGVEIVPEAIRDAIRNAELNGMKHVHFEVGAAEKVMPRWLKEGIRPDVVVVDPPRKGCQPELLDAVVGMAPERVVYVSCNPATLARDARYLQEKGYIVQEVQPVDMFPQTMHVECVALLTST</sequence>
<evidence type="ECO:0000256" key="1">
    <source>
        <dbReference type="ARBA" id="ARBA00022485"/>
    </source>
</evidence>
<dbReference type="FunFam" id="2.40.50.140:FF:000097">
    <property type="entry name" value="23S rRNA (uracil(1939)-C(5))-methyltransferase RlmD"/>
    <property type="match status" value="1"/>
</dbReference>
<protein>
    <submittedName>
        <fullName evidence="9">23S rRNA (Uracil1939-C5)-methyltransferase</fullName>
    </submittedName>
</protein>
<dbReference type="OrthoDB" id="9804590at2"/>
<dbReference type="STRING" id="46223.SAMN05421852_11026"/>
<feature type="binding site" evidence="6">
    <location>
        <position position="338"/>
    </location>
    <ligand>
        <name>S-adenosyl-L-methionine</name>
        <dbReference type="ChEBI" id="CHEBI:59789"/>
    </ligand>
</feature>
<dbReference type="Gene3D" id="2.40.50.1070">
    <property type="match status" value="1"/>
</dbReference>
<dbReference type="Pfam" id="PF05958">
    <property type="entry name" value="tRNA_U5-meth_tr"/>
    <property type="match status" value="1"/>
</dbReference>
<dbReference type="InterPro" id="IPR012340">
    <property type="entry name" value="NA-bd_OB-fold"/>
</dbReference>
<dbReference type="Gene3D" id="2.40.50.140">
    <property type="entry name" value="Nucleic acid-binding proteins"/>
    <property type="match status" value="1"/>
</dbReference>
<evidence type="ECO:0000313" key="9">
    <source>
        <dbReference type="EMBL" id="SFJ45726.1"/>
    </source>
</evidence>
<evidence type="ECO:0000256" key="7">
    <source>
        <dbReference type="PROSITE-ProRule" id="PRU10015"/>
    </source>
</evidence>
<dbReference type="FunFam" id="3.40.50.150:FF:000009">
    <property type="entry name" value="23S rRNA (Uracil(1939)-C(5))-methyltransferase RlmD"/>
    <property type="match status" value="1"/>
</dbReference>
<dbReference type="PROSITE" id="PS01231">
    <property type="entry name" value="TRMA_2"/>
    <property type="match status" value="1"/>
</dbReference>
<reference evidence="9 10" key="1">
    <citation type="submission" date="2016-10" db="EMBL/GenBank/DDBJ databases">
        <authorList>
            <person name="de Groot N.N."/>
        </authorList>
    </citation>
    <scope>NUCLEOTIDE SEQUENCE [LARGE SCALE GENOMIC DNA]</scope>
    <source>
        <strain evidence="9 10">DSM 44778</strain>
    </source>
</reference>
<dbReference type="GO" id="GO:0070041">
    <property type="term" value="F:rRNA (uridine-C5-)-methyltransferase activity"/>
    <property type="evidence" value="ECO:0007669"/>
    <property type="project" value="UniProtKB-ARBA"/>
</dbReference>
<dbReference type="EMBL" id="FORR01000010">
    <property type="protein sequence ID" value="SFJ45726.1"/>
    <property type="molecule type" value="Genomic_DNA"/>
</dbReference>
<keyword evidence="2 6" id="KW-0489">Methyltransferase</keyword>
<evidence type="ECO:0000256" key="4">
    <source>
        <dbReference type="ARBA" id="ARBA00022691"/>
    </source>
</evidence>
<dbReference type="PANTHER" id="PTHR11061">
    <property type="entry name" value="RNA M5U METHYLTRANSFERASE"/>
    <property type="match status" value="1"/>
</dbReference>
<dbReference type="AlphaFoldDB" id="A0A1I3RKN1"/>
<dbReference type="InterPro" id="IPR030391">
    <property type="entry name" value="MeTrfase_TrmA_CS"/>
</dbReference>
<accession>A0A1I3RKN1</accession>
<keyword evidence="1" id="KW-0408">Iron</keyword>
<keyword evidence="1" id="KW-0004">4Fe-4S</keyword>
<dbReference type="SUPFAM" id="SSF50249">
    <property type="entry name" value="Nucleic acid-binding proteins"/>
    <property type="match status" value="1"/>
</dbReference>
<gene>
    <name evidence="9" type="ORF">SAMN05421852_11026</name>
</gene>
<dbReference type="InterPro" id="IPR002792">
    <property type="entry name" value="TRAM_dom"/>
</dbReference>
<dbReference type="GO" id="GO:0051539">
    <property type="term" value="F:4 iron, 4 sulfur cluster binding"/>
    <property type="evidence" value="ECO:0007669"/>
    <property type="project" value="UniProtKB-KW"/>
</dbReference>
<evidence type="ECO:0000256" key="5">
    <source>
        <dbReference type="ARBA" id="ARBA00023014"/>
    </source>
</evidence>
<evidence type="ECO:0000313" key="10">
    <source>
        <dbReference type="Proteomes" id="UP000199545"/>
    </source>
</evidence>
<dbReference type="PROSITE" id="PS51687">
    <property type="entry name" value="SAM_MT_RNA_M5U"/>
    <property type="match status" value="1"/>
</dbReference>